<dbReference type="InterPro" id="IPR027417">
    <property type="entry name" value="P-loop_NTPase"/>
</dbReference>
<dbReference type="AlphaFoldDB" id="A0A1A9UCY3"/>
<reference evidence="1" key="1">
    <citation type="submission" date="2020-05" db="UniProtKB">
        <authorList>
            <consortium name="EnsemblMetazoa"/>
        </authorList>
    </citation>
    <scope>IDENTIFICATION</scope>
    <source>
        <strain evidence="1">TTRI</strain>
    </source>
</reference>
<dbReference type="EnsemblMetazoa" id="GAUT000311-RA">
    <property type="protein sequence ID" value="GAUT000311-PA"/>
    <property type="gene ID" value="GAUT000311"/>
</dbReference>
<accession>A0A1A9UCY3</accession>
<evidence type="ECO:0000313" key="1">
    <source>
        <dbReference type="EnsemblMetazoa" id="GAUT000311-PA"/>
    </source>
</evidence>
<dbReference type="Proteomes" id="UP000078200">
    <property type="component" value="Unassembled WGS sequence"/>
</dbReference>
<evidence type="ECO:0000313" key="2">
    <source>
        <dbReference type="Proteomes" id="UP000078200"/>
    </source>
</evidence>
<dbReference type="VEuPathDB" id="VectorBase:GAUT000311"/>
<dbReference type="Gene3D" id="3.40.50.300">
    <property type="entry name" value="P-loop containing nucleotide triphosphate hydrolases"/>
    <property type="match status" value="1"/>
</dbReference>
<protein>
    <recommendedName>
        <fullName evidence="3">ABC transporter domain-containing protein</fullName>
    </recommendedName>
</protein>
<proteinExistence type="predicted"/>
<evidence type="ECO:0008006" key="3">
    <source>
        <dbReference type="Google" id="ProtNLM"/>
    </source>
</evidence>
<dbReference type="SUPFAM" id="SSF52540">
    <property type="entry name" value="P-loop containing nucleoside triphosphate hydrolases"/>
    <property type="match status" value="1"/>
</dbReference>
<sequence length="145" mass="16517">GHSFTLESCWDIFNEIIISRIILKITNFCRNSPMKQHSSVQYTQTLNLYDWYFRRKLPLIRKSDLRSYMNTSFDIIMKKAASANVRGEAFGVMGESGCGQTTLCDVIACAKQLSYGRVPVDGVSEIKEYKKYKNVAGCTEYTIIS</sequence>
<keyword evidence="2" id="KW-1185">Reference proteome</keyword>
<name>A0A1A9UCY3_GLOAU</name>
<organism evidence="1 2">
    <name type="scientific">Glossina austeni</name>
    <name type="common">Savannah tsetse fly</name>
    <dbReference type="NCBI Taxonomy" id="7395"/>
    <lineage>
        <taxon>Eukaryota</taxon>
        <taxon>Metazoa</taxon>
        <taxon>Ecdysozoa</taxon>
        <taxon>Arthropoda</taxon>
        <taxon>Hexapoda</taxon>
        <taxon>Insecta</taxon>
        <taxon>Pterygota</taxon>
        <taxon>Neoptera</taxon>
        <taxon>Endopterygota</taxon>
        <taxon>Diptera</taxon>
        <taxon>Brachycera</taxon>
        <taxon>Muscomorpha</taxon>
        <taxon>Hippoboscoidea</taxon>
        <taxon>Glossinidae</taxon>
        <taxon>Glossina</taxon>
    </lineage>
</organism>